<keyword evidence="2" id="KW-0472">Membrane</keyword>
<keyword evidence="2" id="KW-1133">Transmembrane helix</keyword>
<gene>
    <name evidence="4" type="ORF">M8C21_023235</name>
</gene>
<comment type="caution">
    <text evidence="4">The sequence shown here is derived from an EMBL/GenBank/DDBJ whole genome shotgun (WGS) entry which is preliminary data.</text>
</comment>
<evidence type="ECO:0000259" key="3">
    <source>
        <dbReference type="Pfam" id="PF12037"/>
    </source>
</evidence>
<feature type="transmembrane region" description="Helical" evidence="2">
    <location>
        <begin position="67"/>
        <end position="88"/>
    </location>
</feature>
<evidence type="ECO:0000313" key="5">
    <source>
        <dbReference type="Proteomes" id="UP001206925"/>
    </source>
</evidence>
<feature type="domain" description="ATPase family AAA" evidence="3">
    <location>
        <begin position="7"/>
        <end position="68"/>
    </location>
</feature>
<evidence type="ECO:0000256" key="2">
    <source>
        <dbReference type="SAM" id="Phobius"/>
    </source>
</evidence>
<keyword evidence="5" id="KW-1185">Reference proteome</keyword>
<proteinExistence type="predicted"/>
<feature type="region of interest" description="Disordered" evidence="1">
    <location>
        <begin position="1"/>
        <end position="24"/>
    </location>
</feature>
<dbReference type="EMBL" id="JAMZMK010006774">
    <property type="protein sequence ID" value="KAI7747347.1"/>
    <property type="molecule type" value="Genomic_DNA"/>
</dbReference>
<dbReference type="Pfam" id="PF12037">
    <property type="entry name" value="ATAD3_N"/>
    <property type="match status" value="1"/>
</dbReference>
<organism evidence="4 5">
    <name type="scientific">Ambrosia artemisiifolia</name>
    <name type="common">Common ragweed</name>
    <dbReference type="NCBI Taxonomy" id="4212"/>
    <lineage>
        <taxon>Eukaryota</taxon>
        <taxon>Viridiplantae</taxon>
        <taxon>Streptophyta</taxon>
        <taxon>Embryophyta</taxon>
        <taxon>Tracheophyta</taxon>
        <taxon>Spermatophyta</taxon>
        <taxon>Magnoliopsida</taxon>
        <taxon>eudicotyledons</taxon>
        <taxon>Gunneridae</taxon>
        <taxon>Pentapetalae</taxon>
        <taxon>asterids</taxon>
        <taxon>campanulids</taxon>
        <taxon>Asterales</taxon>
        <taxon>Asteraceae</taxon>
        <taxon>Asteroideae</taxon>
        <taxon>Heliantheae alliance</taxon>
        <taxon>Heliantheae</taxon>
        <taxon>Ambrosia</taxon>
    </lineage>
</organism>
<feature type="non-terminal residue" evidence="4">
    <location>
        <position position="152"/>
    </location>
</feature>
<evidence type="ECO:0000313" key="4">
    <source>
        <dbReference type="EMBL" id="KAI7747347.1"/>
    </source>
</evidence>
<protein>
    <recommendedName>
        <fullName evidence="3">ATPase family AAA domain-containing protein</fullName>
    </recommendedName>
</protein>
<dbReference type="Proteomes" id="UP001206925">
    <property type="component" value="Unassembled WGS sequence"/>
</dbReference>
<keyword evidence="2" id="KW-0812">Transmembrane</keyword>
<dbReference type="AlphaFoldDB" id="A0AAD5CSY7"/>
<dbReference type="InterPro" id="IPR021911">
    <property type="entry name" value="ATAD3_N"/>
</dbReference>
<name>A0AAD5CSY7_AMBAR</name>
<reference evidence="4" key="1">
    <citation type="submission" date="2022-06" db="EMBL/GenBank/DDBJ databases">
        <title>Uncovering the hologenomic basis of an extraordinary plant invasion.</title>
        <authorList>
            <person name="Bieker V.C."/>
            <person name="Martin M.D."/>
            <person name="Gilbert T."/>
            <person name="Hodgins K."/>
            <person name="Battlay P."/>
            <person name="Petersen B."/>
            <person name="Wilson J."/>
        </authorList>
    </citation>
    <scope>NUCLEOTIDE SEQUENCE</scope>
    <source>
        <strain evidence="4">AA19_3_7</strain>
        <tissue evidence="4">Leaf</tissue>
    </source>
</reference>
<accession>A0AAD5CSY7</accession>
<sequence length="152" mass="17158">MQEEQRKSKFKHKKDKQKERAKIERETIRIRAMAEAEDVNKRMLIERGNAKREKWVSAINTTFEHIGAIWIMSFSYVICEIIGVLFALPTPPLPSLAEGQRGGEGSPAPAKLIFKLHGSYKWAFLDGPGTSNPSALHVTIVEVPNELDWESG</sequence>
<evidence type="ECO:0000256" key="1">
    <source>
        <dbReference type="SAM" id="MobiDB-lite"/>
    </source>
</evidence>